<dbReference type="Proteomes" id="UP001180825">
    <property type="component" value="Unassembled WGS sequence"/>
</dbReference>
<name>A0ABU2ABK3_9BURK</name>
<sequence>MIEPQNNADTVGIQATTVYFVVPLKPKVAQADPGPTENLVQCAYFDSSWQPVSSKQINTDANSGSITFQQQGQMPASALDTLDEGVEPDKGVALFSAVAKTLEFDCKMPSTFMAVTRKGLGSVEVPVESRTTRGVVLIFRRPAEGGAQKLIATADPEIRNGSGT</sequence>
<dbReference type="RefSeq" id="WP_310331107.1">
    <property type="nucleotide sequence ID" value="NZ_JAVDXV010000007.1"/>
</dbReference>
<accession>A0ABU2ABK3</accession>
<dbReference type="EMBL" id="JAVDXV010000007">
    <property type="protein sequence ID" value="MDR7334581.1"/>
    <property type="molecule type" value="Genomic_DNA"/>
</dbReference>
<keyword evidence="2" id="KW-1185">Reference proteome</keyword>
<evidence type="ECO:0000313" key="2">
    <source>
        <dbReference type="Proteomes" id="UP001180825"/>
    </source>
</evidence>
<comment type="caution">
    <text evidence="1">The sequence shown here is derived from an EMBL/GenBank/DDBJ whole genome shotgun (WGS) entry which is preliminary data.</text>
</comment>
<evidence type="ECO:0000313" key="1">
    <source>
        <dbReference type="EMBL" id="MDR7334581.1"/>
    </source>
</evidence>
<organism evidence="1 2">
    <name type="scientific">Roseateles asaccharophilus</name>
    <dbReference type="NCBI Taxonomy" id="582607"/>
    <lineage>
        <taxon>Bacteria</taxon>
        <taxon>Pseudomonadati</taxon>
        <taxon>Pseudomonadota</taxon>
        <taxon>Betaproteobacteria</taxon>
        <taxon>Burkholderiales</taxon>
        <taxon>Sphaerotilaceae</taxon>
        <taxon>Roseateles</taxon>
    </lineage>
</organism>
<reference evidence="1 2" key="1">
    <citation type="submission" date="2023-07" db="EMBL/GenBank/DDBJ databases">
        <title>Sorghum-associated microbial communities from plants grown in Nebraska, USA.</title>
        <authorList>
            <person name="Schachtman D."/>
        </authorList>
    </citation>
    <scope>NUCLEOTIDE SEQUENCE [LARGE SCALE GENOMIC DNA]</scope>
    <source>
        <strain evidence="1 2">BE316</strain>
    </source>
</reference>
<gene>
    <name evidence="1" type="ORF">J2X21_003737</name>
</gene>
<proteinExistence type="predicted"/>
<protein>
    <submittedName>
        <fullName evidence="1">Uncharacterized protein</fullName>
    </submittedName>
</protein>